<dbReference type="EMBL" id="CCKQ01019113">
    <property type="protein sequence ID" value="CDW91122.1"/>
    <property type="molecule type" value="Genomic_DNA"/>
</dbReference>
<evidence type="ECO:0000313" key="2">
    <source>
        <dbReference type="Proteomes" id="UP000039865"/>
    </source>
</evidence>
<organism evidence="1 2">
    <name type="scientific">Stylonychia lemnae</name>
    <name type="common">Ciliate</name>
    <dbReference type="NCBI Taxonomy" id="5949"/>
    <lineage>
        <taxon>Eukaryota</taxon>
        <taxon>Sar</taxon>
        <taxon>Alveolata</taxon>
        <taxon>Ciliophora</taxon>
        <taxon>Intramacronucleata</taxon>
        <taxon>Spirotrichea</taxon>
        <taxon>Stichotrichia</taxon>
        <taxon>Sporadotrichida</taxon>
        <taxon>Oxytrichidae</taxon>
        <taxon>Stylonychinae</taxon>
        <taxon>Stylonychia</taxon>
    </lineage>
</organism>
<name>A0A078BD31_STYLE</name>
<dbReference type="InParanoid" id="A0A078BD31"/>
<evidence type="ECO:0000313" key="1">
    <source>
        <dbReference type="EMBL" id="CDW91122.1"/>
    </source>
</evidence>
<proteinExistence type="predicted"/>
<sequence>MFNSIQTNFDSFDLYNSHPDSFSYSQDDFTDFSPKNFLQIPCFQPKVGSDLDMWQDRDLFTNNELSIVNESALSYKKKDNDMINYNANLGCLDIDQVYNCELLIREFSQNVLYGSVGEELTVDEQFSASFQVNKSDFKVKIQQKSGQLQQSNGIIKNQSVKSKQQKVKINRKEIASDIAGVDIDLMTKHILRKNSFILSNELGRAKRVQHEQYLEDFQRIDVLLKTITREIRRVYLKEFQEQTRYLKVQQYRDKKYYLVALQKFSEQILSTQKWSYTKNNQEKQDLVKEMSFLLGSMFYPKKMDTLFEDKCSQKLISEINSSLYQFTLKKFDFINGWEAYQILIHHFMEYHSQNSLVINKTMNKQTEVYIRGFDYLKQIHNIEVQTINQ</sequence>
<accession>A0A078BD31</accession>
<protein>
    <submittedName>
        <fullName evidence="1">Uncharacterized protein</fullName>
    </submittedName>
</protein>
<gene>
    <name evidence="1" type="primary">Contig8321.g8872</name>
    <name evidence="1" type="ORF">STYLEM_20273</name>
</gene>
<dbReference type="AlphaFoldDB" id="A0A078BD31"/>
<dbReference type="Proteomes" id="UP000039865">
    <property type="component" value="Unassembled WGS sequence"/>
</dbReference>
<keyword evidence="2" id="KW-1185">Reference proteome</keyword>
<reference evidence="1 2" key="1">
    <citation type="submission" date="2014-06" db="EMBL/GenBank/DDBJ databases">
        <authorList>
            <person name="Swart Estienne"/>
        </authorList>
    </citation>
    <scope>NUCLEOTIDE SEQUENCE [LARGE SCALE GENOMIC DNA]</scope>
    <source>
        <strain evidence="1 2">130c</strain>
    </source>
</reference>